<reference evidence="4" key="1">
    <citation type="journal article" date="2006" name="Plant Physiol.">
        <title>Common plantain. A collection of expressed sequence tags from vascular tissue and a simple and efficient transformation method.</title>
        <authorList>
            <person name="Pommerrenig B."/>
            <person name="Barth I."/>
            <person name="Niedermeier M."/>
            <person name="Kopp S."/>
            <person name="Schmid J."/>
            <person name="Dwyer R.A."/>
            <person name="McNair R.J."/>
            <person name="Klebl F."/>
            <person name="Sauer N."/>
        </authorList>
    </citation>
    <scope>NUCLEOTIDE SEQUENCE</scope>
    <source>
        <tissue evidence="4">Vascular tissue</tissue>
    </source>
</reference>
<organism evidence="4">
    <name type="scientific">Plantago major</name>
    <name type="common">Common plantain</name>
    <dbReference type="NCBI Taxonomy" id="29818"/>
    <lineage>
        <taxon>Eukaryota</taxon>
        <taxon>Viridiplantae</taxon>
        <taxon>Streptophyta</taxon>
        <taxon>Embryophyta</taxon>
        <taxon>Tracheophyta</taxon>
        <taxon>Spermatophyta</taxon>
        <taxon>Magnoliopsida</taxon>
        <taxon>eudicotyledons</taxon>
        <taxon>Gunneridae</taxon>
        <taxon>Pentapetalae</taxon>
        <taxon>asterids</taxon>
        <taxon>lamiids</taxon>
        <taxon>Lamiales</taxon>
        <taxon>Plantaginaceae</taxon>
        <taxon>Plantagineae</taxon>
        <taxon>Plantago</taxon>
    </lineage>
</organism>
<keyword evidence="1" id="KW-0328">Glycosyltransferase</keyword>
<keyword evidence="2" id="KW-0808">Transferase</keyword>
<evidence type="ECO:0000259" key="3">
    <source>
        <dbReference type="Pfam" id="PF05116"/>
    </source>
</evidence>
<dbReference type="EMBL" id="AJ843125">
    <property type="protein sequence ID" value="CAH58640.1"/>
    <property type="molecule type" value="mRNA"/>
</dbReference>
<evidence type="ECO:0000256" key="1">
    <source>
        <dbReference type="ARBA" id="ARBA00022676"/>
    </source>
</evidence>
<evidence type="ECO:0000256" key="2">
    <source>
        <dbReference type="ARBA" id="ARBA00022679"/>
    </source>
</evidence>
<dbReference type="Gene3D" id="3.40.50.1000">
    <property type="entry name" value="HAD superfamily/HAD-like"/>
    <property type="match status" value="1"/>
</dbReference>
<feature type="domain" description="Sucrose phosphatase-like" evidence="3">
    <location>
        <begin position="6"/>
        <end position="163"/>
    </location>
</feature>
<dbReference type="GO" id="GO:0016757">
    <property type="term" value="F:glycosyltransferase activity"/>
    <property type="evidence" value="ECO:0007669"/>
    <property type="project" value="UniProtKB-KW"/>
</dbReference>
<dbReference type="Pfam" id="PF05116">
    <property type="entry name" value="S6PP"/>
    <property type="match status" value="1"/>
</dbReference>
<dbReference type="InterPro" id="IPR023214">
    <property type="entry name" value="HAD_sf"/>
</dbReference>
<dbReference type="PANTHER" id="PTHR46039:SF7">
    <property type="entry name" value="SUCROSE-PHOSPHATE SYNTHASE 2-RELATED"/>
    <property type="match status" value="1"/>
</dbReference>
<accession>Q5ZFR8</accession>
<proteinExistence type="evidence at transcript level"/>
<dbReference type="AlphaFoldDB" id="Q5ZFR8"/>
<evidence type="ECO:0000313" key="4">
    <source>
        <dbReference type="EMBL" id="CAH58640.1"/>
    </source>
</evidence>
<dbReference type="PANTHER" id="PTHR46039">
    <property type="entry name" value="SUCROSE-PHOSPHATE SYNTHASE 3-RELATED"/>
    <property type="match status" value="1"/>
</dbReference>
<name>Q5ZFR8_PLAMJ</name>
<dbReference type="InterPro" id="IPR006380">
    <property type="entry name" value="SPP-like_dom"/>
</dbReference>
<sequence length="227" mass="25361">MSSNFDAIICNSGSEIYYPSLNPDAKSPGSAYLVDSDYYPHIDYRWGGDSLRNTLVRWATSINEKSKDNNTPVITEIDSGSDHCHAFEVNDPTTVPPYKELKRFIRIQALRCYPVYCQYRHRINVIPVLASRPQALRYLHVRWGIDLSNVVVFVGESGDSDYEGLLGGVHKNVVLKGTCRDTSNIHINRNYPLEHVVSTDHPNTVECEDCSTEGIAAALNKLGVGKS</sequence>
<protein>
    <submittedName>
        <fullName evidence="4">Sucrose phosphate synthase 1</fullName>
    </submittedName>
</protein>
<gene>
    <name evidence="4" type="primary">sps1</name>
</gene>
<dbReference type="Gene3D" id="3.90.1070.10">
    <property type="match status" value="1"/>
</dbReference>
<dbReference type="InterPro" id="IPR044161">
    <property type="entry name" value="SPS"/>
</dbReference>